<evidence type="ECO:0000256" key="2">
    <source>
        <dbReference type="ARBA" id="ARBA00022448"/>
    </source>
</evidence>
<dbReference type="GO" id="GO:0005546">
    <property type="term" value="F:phosphatidylinositol-4,5-bisphosphate binding"/>
    <property type="evidence" value="ECO:0007669"/>
    <property type="project" value="InterPro"/>
</dbReference>
<keyword evidence="2 3" id="KW-0813">Transport</keyword>
<gene>
    <name evidence="7" type="primary">25484084</name>
    <name evidence="5" type="ordered locus">MTR_1g067460</name>
    <name evidence="6" type="ORF">MtrunA17_Chr1g0182031</name>
</gene>
<evidence type="ECO:0000256" key="1">
    <source>
        <dbReference type="ARBA" id="ARBA00006756"/>
    </source>
</evidence>
<keyword evidence="3" id="KW-0268">Exocytosis</keyword>
<reference evidence="7" key="3">
    <citation type="submission" date="2015-04" db="UniProtKB">
        <authorList>
            <consortium name="EnsemblPlants"/>
        </authorList>
    </citation>
    <scope>IDENTIFICATION</scope>
    <source>
        <strain evidence="7">cv. Jemalong A17</strain>
    </source>
</reference>
<dbReference type="HOGENOM" id="CLU_010236_2_2_1"/>
<evidence type="ECO:0000256" key="3">
    <source>
        <dbReference type="RuleBase" id="RU365026"/>
    </source>
</evidence>
<name>A0A072VW80_MEDTR</name>
<reference evidence="5 8" key="2">
    <citation type="journal article" date="2014" name="BMC Genomics">
        <title>An improved genome release (version Mt4.0) for the model legume Medicago truncatula.</title>
        <authorList>
            <person name="Tang H."/>
            <person name="Krishnakumar V."/>
            <person name="Bidwell S."/>
            <person name="Rosen B."/>
            <person name="Chan A."/>
            <person name="Zhou S."/>
            <person name="Gentzbittel L."/>
            <person name="Childs K.L."/>
            <person name="Yandell M."/>
            <person name="Gundlach H."/>
            <person name="Mayer K.F."/>
            <person name="Schwartz D.C."/>
            <person name="Town C.D."/>
        </authorList>
    </citation>
    <scope>GENOME REANNOTATION</scope>
    <source>
        <strain evidence="5">A17</strain>
        <strain evidence="7 8">cv. Jemalong A17</strain>
    </source>
</reference>
<dbReference type="SUPFAM" id="SSF74788">
    <property type="entry name" value="Cullin repeat-like"/>
    <property type="match status" value="1"/>
</dbReference>
<dbReference type="OrthoDB" id="1922221at2759"/>
<dbReference type="GO" id="GO:0006887">
    <property type="term" value="P:exocytosis"/>
    <property type="evidence" value="ECO:0000318"/>
    <property type="project" value="GO_Central"/>
</dbReference>
<dbReference type="Pfam" id="PF20669">
    <property type="entry name" value="Exo70_N"/>
    <property type="match status" value="1"/>
</dbReference>
<keyword evidence="3" id="KW-0653">Protein transport</keyword>
<dbReference type="InterPro" id="IPR016159">
    <property type="entry name" value="Cullin_repeat-like_dom_sf"/>
</dbReference>
<evidence type="ECO:0000259" key="4">
    <source>
        <dbReference type="Pfam" id="PF03081"/>
    </source>
</evidence>
<dbReference type="EMBL" id="PSQE01000001">
    <property type="protein sequence ID" value="RHN79869.1"/>
    <property type="molecule type" value="Genomic_DNA"/>
</dbReference>
<organism evidence="5 8">
    <name type="scientific">Medicago truncatula</name>
    <name type="common">Barrel medic</name>
    <name type="synonym">Medicago tribuloides</name>
    <dbReference type="NCBI Taxonomy" id="3880"/>
    <lineage>
        <taxon>Eukaryota</taxon>
        <taxon>Viridiplantae</taxon>
        <taxon>Streptophyta</taxon>
        <taxon>Embryophyta</taxon>
        <taxon>Tracheophyta</taxon>
        <taxon>Spermatophyta</taxon>
        <taxon>Magnoliopsida</taxon>
        <taxon>eudicotyledons</taxon>
        <taxon>Gunneridae</taxon>
        <taxon>Pentapetalae</taxon>
        <taxon>rosids</taxon>
        <taxon>fabids</taxon>
        <taxon>Fabales</taxon>
        <taxon>Fabaceae</taxon>
        <taxon>Papilionoideae</taxon>
        <taxon>50 kb inversion clade</taxon>
        <taxon>NPAAA clade</taxon>
        <taxon>Hologalegina</taxon>
        <taxon>IRL clade</taxon>
        <taxon>Trifolieae</taxon>
        <taxon>Medicago</taxon>
    </lineage>
</organism>
<proteinExistence type="inferred from homology"/>
<dbReference type="PANTHER" id="PTHR12542:SF38">
    <property type="entry name" value="EXOCYST SUBUNIT EXO70 FAMILY PROTEIN"/>
    <property type="match status" value="1"/>
</dbReference>
<comment type="similarity">
    <text evidence="1 3">Belongs to the EXO70 family.</text>
</comment>
<dbReference type="Gramene" id="rna3718">
    <property type="protein sequence ID" value="RHN79869.1"/>
    <property type="gene ID" value="gene3718"/>
</dbReference>
<reference evidence="6" key="5">
    <citation type="journal article" date="2018" name="Nat. Plants">
        <title>Whole-genome landscape of Medicago truncatula symbiotic genes.</title>
        <authorList>
            <person name="Pecrix Y."/>
            <person name="Gamas P."/>
            <person name="Carrere S."/>
        </authorList>
    </citation>
    <scope>NUCLEOTIDE SEQUENCE</scope>
    <source>
        <tissue evidence="6">Leaves</tissue>
    </source>
</reference>
<dbReference type="Gene3D" id="1.20.1280.170">
    <property type="entry name" value="Exocyst complex component Exo70"/>
    <property type="match status" value="1"/>
</dbReference>
<dbReference type="InterPro" id="IPR046364">
    <property type="entry name" value="Exo70_C"/>
</dbReference>
<dbReference type="STRING" id="3880.A0A072VW80"/>
<accession>A0A072VW80</accession>
<feature type="domain" description="Exocyst complex subunit Exo70 C-terminal" evidence="4">
    <location>
        <begin position="234"/>
        <end position="595"/>
    </location>
</feature>
<evidence type="ECO:0000313" key="7">
    <source>
        <dbReference type="EnsemblPlants" id="KEH42330"/>
    </source>
</evidence>
<dbReference type="EMBL" id="CM001217">
    <property type="protein sequence ID" value="KEH42330.1"/>
    <property type="molecule type" value="Genomic_DNA"/>
</dbReference>
<evidence type="ECO:0000313" key="5">
    <source>
        <dbReference type="EMBL" id="KEH42330.1"/>
    </source>
</evidence>
<dbReference type="GO" id="GO:0000145">
    <property type="term" value="C:exocyst"/>
    <property type="evidence" value="ECO:0000318"/>
    <property type="project" value="GO_Central"/>
</dbReference>
<reference evidence="5 8" key="1">
    <citation type="journal article" date="2011" name="Nature">
        <title>The Medicago genome provides insight into the evolution of rhizobial symbioses.</title>
        <authorList>
            <person name="Young N.D."/>
            <person name="Debelle F."/>
            <person name="Oldroyd G.E."/>
            <person name="Geurts R."/>
            <person name="Cannon S.B."/>
            <person name="Udvardi M.K."/>
            <person name="Benedito V.A."/>
            <person name="Mayer K.F."/>
            <person name="Gouzy J."/>
            <person name="Schoof H."/>
            <person name="Van de Peer Y."/>
            <person name="Proost S."/>
            <person name="Cook D.R."/>
            <person name="Meyers B.C."/>
            <person name="Spannagl M."/>
            <person name="Cheung F."/>
            <person name="De Mita S."/>
            <person name="Krishnakumar V."/>
            <person name="Gundlach H."/>
            <person name="Zhou S."/>
            <person name="Mudge J."/>
            <person name="Bharti A.K."/>
            <person name="Murray J.D."/>
            <person name="Naoumkina M.A."/>
            <person name="Rosen B."/>
            <person name="Silverstein K.A."/>
            <person name="Tang H."/>
            <person name="Rombauts S."/>
            <person name="Zhao P.X."/>
            <person name="Zhou P."/>
            <person name="Barbe V."/>
            <person name="Bardou P."/>
            <person name="Bechner M."/>
            <person name="Bellec A."/>
            <person name="Berger A."/>
            <person name="Berges H."/>
            <person name="Bidwell S."/>
            <person name="Bisseling T."/>
            <person name="Choisne N."/>
            <person name="Couloux A."/>
            <person name="Denny R."/>
            <person name="Deshpande S."/>
            <person name="Dai X."/>
            <person name="Doyle J.J."/>
            <person name="Dudez A.M."/>
            <person name="Farmer A.D."/>
            <person name="Fouteau S."/>
            <person name="Franken C."/>
            <person name="Gibelin C."/>
            <person name="Gish J."/>
            <person name="Goldstein S."/>
            <person name="Gonzalez A.J."/>
            <person name="Green P.J."/>
            <person name="Hallab A."/>
            <person name="Hartog M."/>
            <person name="Hua A."/>
            <person name="Humphray S.J."/>
            <person name="Jeong D.H."/>
            <person name="Jing Y."/>
            <person name="Jocker A."/>
            <person name="Kenton S.M."/>
            <person name="Kim D.J."/>
            <person name="Klee K."/>
            <person name="Lai H."/>
            <person name="Lang C."/>
            <person name="Lin S."/>
            <person name="Macmil S.L."/>
            <person name="Magdelenat G."/>
            <person name="Matthews L."/>
            <person name="McCorrison J."/>
            <person name="Monaghan E.L."/>
            <person name="Mun J.H."/>
            <person name="Najar F.Z."/>
            <person name="Nicholson C."/>
            <person name="Noirot C."/>
            <person name="O'Bleness M."/>
            <person name="Paule C.R."/>
            <person name="Poulain J."/>
            <person name="Prion F."/>
            <person name="Qin B."/>
            <person name="Qu C."/>
            <person name="Retzel E.F."/>
            <person name="Riddle C."/>
            <person name="Sallet E."/>
            <person name="Samain S."/>
            <person name="Samson N."/>
            <person name="Sanders I."/>
            <person name="Saurat O."/>
            <person name="Scarpelli C."/>
            <person name="Schiex T."/>
            <person name="Segurens B."/>
            <person name="Severin A.J."/>
            <person name="Sherrier D.J."/>
            <person name="Shi R."/>
            <person name="Sims S."/>
            <person name="Singer S.R."/>
            <person name="Sinharoy S."/>
            <person name="Sterck L."/>
            <person name="Viollet A."/>
            <person name="Wang B.B."/>
            <person name="Wang K."/>
            <person name="Wang M."/>
            <person name="Wang X."/>
            <person name="Warfsmann J."/>
            <person name="Weissenbach J."/>
            <person name="White D.D."/>
            <person name="White J.D."/>
            <person name="Wiley G.B."/>
            <person name="Wincker P."/>
            <person name="Xing Y."/>
            <person name="Yang L."/>
            <person name="Yao Z."/>
            <person name="Ying F."/>
            <person name="Zhai J."/>
            <person name="Zhou L."/>
            <person name="Zuber A."/>
            <person name="Denarie J."/>
            <person name="Dixon R.A."/>
            <person name="May G.D."/>
            <person name="Schwartz D.C."/>
            <person name="Rogers J."/>
            <person name="Quetier F."/>
            <person name="Town C.D."/>
            <person name="Roe B.A."/>
        </authorList>
    </citation>
    <scope>NUCLEOTIDE SEQUENCE [LARGE SCALE GENOMIC DNA]</scope>
    <source>
        <strain evidence="5">A17</strain>
        <strain evidence="7 8">cv. Jemalong A17</strain>
    </source>
</reference>
<dbReference type="EnsemblPlants" id="KEH42330">
    <property type="protein sequence ID" value="KEH42330"/>
    <property type="gene ID" value="MTR_1g067460"/>
</dbReference>
<sequence length="608" mass="69759">MRIFCLKPLTPWFSIYRNRLPSSNSSSSTTPSSRKAATQIEAAEALIQKWNSETSDYAKITSLFYNNKCEAIQYIHHVNQLQRAMHSLLELEPSSPELIHAQNLMQIAMKRLQKEFYQILTMNQAYLDSESFSIRSFSTSFGSFDGGTLEDDDDHDAQDCISEVERVSSDVVDDLKIIAECMVSNGYGKECVNVYTTVRKSIVDEGVYKLNVEERSFSKGNKMDWEVLEMKINCWLEAVKISVRTLFSGERNLCERIFASNSIREACFGEISRDGATLLLRFPEFVAKTKKWTPEKIFRLLDMYATITMLLPEVESIFSFNSTSGVKSQAYNSQQRLVESVRNIFSEFESAILKDSSKSLANFGGIHSLTTQTMQYLTKLTDYSNVLSEIFFDIPPSLNSPLPESYLYSPESSNYSTEIETEFSIRIAWLILVLLCKIDVKSKQCKNISLSYLFLANNLQHVVEKVRVSNLQYVLGDDWLLKHMEKVKRLIEKYERIAWGAVVTSLPKNPTTAISVAEARAVFMKFNLEFEKAYQKQNSFVMPESELREEIKASLGRKIIPIYRELYDTHRIVKGSKSEMNEYVVFTHEDVQSYLVDLFCVGRELNNI</sequence>
<dbReference type="AlphaFoldDB" id="A0A072VW80"/>
<comment type="function">
    <text evidence="3">Component of the exocyst complex.</text>
</comment>
<dbReference type="GO" id="GO:0015031">
    <property type="term" value="P:protein transport"/>
    <property type="evidence" value="ECO:0007669"/>
    <property type="project" value="UniProtKB-KW"/>
</dbReference>
<evidence type="ECO:0000313" key="6">
    <source>
        <dbReference type="EMBL" id="RHN79869.1"/>
    </source>
</evidence>
<dbReference type="KEGG" id="mtr:25484084"/>
<evidence type="ECO:0000313" key="9">
    <source>
        <dbReference type="Proteomes" id="UP000265566"/>
    </source>
</evidence>
<dbReference type="Proteomes" id="UP000002051">
    <property type="component" value="Unassembled WGS sequence"/>
</dbReference>
<dbReference type="InterPro" id="IPR004140">
    <property type="entry name" value="Exo70"/>
</dbReference>
<evidence type="ECO:0000313" key="8">
    <source>
        <dbReference type="Proteomes" id="UP000002051"/>
    </source>
</evidence>
<dbReference type="Proteomes" id="UP000265566">
    <property type="component" value="Chromosome 1"/>
</dbReference>
<dbReference type="PANTHER" id="PTHR12542">
    <property type="entry name" value="EXOCYST COMPLEX PROTEIN EXO70"/>
    <property type="match status" value="1"/>
</dbReference>
<protein>
    <recommendedName>
        <fullName evidence="3">Exocyst subunit Exo70 family protein</fullName>
    </recommendedName>
</protein>
<keyword evidence="8" id="KW-1185">Reference proteome</keyword>
<reference evidence="9" key="4">
    <citation type="journal article" date="2018" name="Nat. Plants">
        <title>Whole-genome landscape of Medicago truncatula symbiotic genes.</title>
        <authorList>
            <person name="Pecrix Y."/>
            <person name="Staton S.E."/>
            <person name="Sallet E."/>
            <person name="Lelandais-Briere C."/>
            <person name="Moreau S."/>
            <person name="Carrere S."/>
            <person name="Blein T."/>
            <person name="Jardinaud M.F."/>
            <person name="Latrasse D."/>
            <person name="Zouine M."/>
            <person name="Zahm M."/>
            <person name="Kreplak J."/>
            <person name="Mayjonade B."/>
            <person name="Satge C."/>
            <person name="Perez M."/>
            <person name="Cauet S."/>
            <person name="Marande W."/>
            <person name="Chantry-Darmon C."/>
            <person name="Lopez-Roques C."/>
            <person name="Bouchez O."/>
            <person name="Berard A."/>
            <person name="Debelle F."/>
            <person name="Munos S."/>
            <person name="Bendahmane A."/>
            <person name="Berges H."/>
            <person name="Niebel A."/>
            <person name="Buitink J."/>
            <person name="Frugier F."/>
            <person name="Benhamed M."/>
            <person name="Crespi M."/>
            <person name="Gouzy J."/>
            <person name="Gamas P."/>
        </authorList>
    </citation>
    <scope>NUCLEOTIDE SEQUENCE [LARGE SCALE GENOMIC DNA]</scope>
    <source>
        <strain evidence="9">cv. Jemalong A17</strain>
    </source>
</reference>
<dbReference type="Pfam" id="PF03081">
    <property type="entry name" value="Exo70_C"/>
    <property type="match status" value="1"/>
</dbReference>